<keyword evidence="2" id="KW-0812">Transmembrane</keyword>
<comment type="caution">
    <text evidence="11">The sequence shown here is derived from an EMBL/GenBank/DDBJ whole genome shotgun (WGS) entry which is preliminary data.</text>
</comment>
<sequence>MCCSEGWWEDAPADENYNPLGYRSGVWPYVNSRCPARSELSGQTPCVFECQDDYECPPLMLCCSNDCGRVCVTPDTDHGPTRCGCSATFLSDLDEYFSPPPDIATVANFAWNVLQGSLSPSLEPHLFFGSVVNRDWLGADVHDDCTLELRAQSQQMHYRYYDPFSMDTAMLFAVITKPNSTLMLRDMTYFPDIFDQLVVIKVGDVDPMGSLDGAVNHLIAVDTLDDLGTAVQEAKGYISGEGAPLNSQGGNGGEGLSERKGFILAEVGEPCDGDCDRKSIYTECEGYLSKEDKDKCKEKKARQNCTQADEGSRHKKLAIFDEGPNRYLYRTLDYTGHCAAGLFRCPGIPTLCLFGELLCNGEDNCMFGEDEDESFCSTRECSVTEFRCASGQCIRRSQECDGETDCSDGTDEHCAAASDCPAPRTHYCGAGACIKEAFLCDNILDCPHDKTVVMDRMKQMYVQVSLVAKALLNVTAANAFQIIRFVTVVQIVATDLTKWTVHPPHQPTT</sequence>
<dbReference type="AlphaFoldDB" id="A0A423SCK7"/>
<dbReference type="Proteomes" id="UP000283509">
    <property type="component" value="Unassembled WGS sequence"/>
</dbReference>
<dbReference type="CDD" id="cd00112">
    <property type="entry name" value="LDLa"/>
    <property type="match status" value="1"/>
</dbReference>
<dbReference type="PANTHER" id="PTHR22722">
    <property type="entry name" value="LOW-DENSITY LIPOPROTEIN RECEPTOR-RELATED PROTEIN 2-RELATED"/>
    <property type="match status" value="1"/>
</dbReference>
<dbReference type="PRINTS" id="PR00261">
    <property type="entry name" value="LDLRECEPTOR"/>
</dbReference>
<proteinExistence type="predicted"/>
<evidence type="ECO:0000256" key="2">
    <source>
        <dbReference type="ARBA" id="ARBA00022692"/>
    </source>
</evidence>
<dbReference type="InterPro" id="IPR023415">
    <property type="entry name" value="LDLR_class-A_CS"/>
</dbReference>
<dbReference type="Pfam" id="PF00057">
    <property type="entry name" value="Ldl_recept_a"/>
    <property type="match status" value="1"/>
</dbReference>
<feature type="disulfide bond" evidence="9">
    <location>
        <begin position="388"/>
        <end position="406"/>
    </location>
</feature>
<evidence type="ECO:0000256" key="5">
    <source>
        <dbReference type="ARBA" id="ARBA00023136"/>
    </source>
</evidence>
<reference evidence="11 12" key="2">
    <citation type="submission" date="2019-01" db="EMBL/GenBank/DDBJ databases">
        <title>The decoding of complex shrimp genome reveals the adaptation for benthos swimmer, frequently molting mechanism and breeding impact on genome.</title>
        <authorList>
            <person name="Sun Y."/>
            <person name="Gao Y."/>
            <person name="Yu Y."/>
        </authorList>
    </citation>
    <scope>NUCLEOTIDE SEQUENCE [LARGE SCALE GENOMIC DNA]</scope>
    <source>
        <tissue evidence="11">Muscle</tissue>
    </source>
</reference>
<keyword evidence="11" id="KW-0449">Lipoprotein</keyword>
<evidence type="ECO:0000256" key="7">
    <source>
        <dbReference type="ARBA" id="ARBA00023170"/>
    </source>
</evidence>
<feature type="disulfide bond" evidence="9">
    <location>
        <begin position="381"/>
        <end position="393"/>
    </location>
</feature>
<evidence type="ECO:0000256" key="3">
    <source>
        <dbReference type="ARBA" id="ARBA00022737"/>
    </source>
</evidence>
<gene>
    <name evidence="11" type="ORF">C7M84_020226</name>
</gene>
<evidence type="ECO:0000259" key="10">
    <source>
        <dbReference type="PROSITE" id="PS51390"/>
    </source>
</evidence>
<keyword evidence="6 9" id="KW-1015">Disulfide bond</keyword>
<feature type="domain" description="WAP" evidence="10">
    <location>
        <begin position="26"/>
        <end position="75"/>
    </location>
</feature>
<evidence type="ECO:0000256" key="1">
    <source>
        <dbReference type="ARBA" id="ARBA00004167"/>
    </source>
</evidence>
<evidence type="ECO:0000256" key="6">
    <source>
        <dbReference type="ARBA" id="ARBA00023157"/>
    </source>
</evidence>
<dbReference type="GO" id="GO:0043235">
    <property type="term" value="C:receptor complex"/>
    <property type="evidence" value="ECO:0007669"/>
    <property type="project" value="TreeGrafter"/>
</dbReference>
<dbReference type="GO" id="GO:0005886">
    <property type="term" value="C:plasma membrane"/>
    <property type="evidence" value="ECO:0007669"/>
    <property type="project" value="TreeGrafter"/>
</dbReference>
<dbReference type="SUPFAM" id="SSF57256">
    <property type="entry name" value="Elafin-like"/>
    <property type="match status" value="1"/>
</dbReference>
<dbReference type="GO" id="GO:0030414">
    <property type="term" value="F:peptidase inhibitor activity"/>
    <property type="evidence" value="ECO:0007669"/>
    <property type="project" value="InterPro"/>
</dbReference>
<dbReference type="PROSITE" id="PS01209">
    <property type="entry name" value="LDLRA_1"/>
    <property type="match status" value="1"/>
</dbReference>
<comment type="caution">
    <text evidence="9">Lacks conserved residue(s) required for the propagation of feature annotation.</text>
</comment>
<dbReference type="InterPro" id="IPR051221">
    <property type="entry name" value="LDLR-related"/>
</dbReference>
<dbReference type="InterPro" id="IPR002172">
    <property type="entry name" value="LDrepeatLR_classA_rpt"/>
</dbReference>
<accession>A0A423SCK7</accession>
<protein>
    <submittedName>
        <fullName evidence="11">Putative low-density lipoprotein receptor</fullName>
    </submittedName>
</protein>
<keyword evidence="5" id="KW-0472">Membrane</keyword>
<evidence type="ECO:0000313" key="11">
    <source>
        <dbReference type="EMBL" id="ROT61936.1"/>
    </source>
</evidence>
<dbReference type="InterPro" id="IPR036645">
    <property type="entry name" value="Elafin-like_sf"/>
</dbReference>
<evidence type="ECO:0000256" key="4">
    <source>
        <dbReference type="ARBA" id="ARBA00022989"/>
    </source>
</evidence>
<dbReference type="InterPro" id="IPR008197">
    <property type="entry name" value="WAP_dom"/>
</dbReference>
<evidence type="ECO:0000256" key="9">
    <source>
        <dbReference type="PROSITE-ProRule" id="PRU00124"/>
    </source>
</evidence>
<dbReference type="EMBL" id="QCYY01003912">
    <property type="protein sequence ID" value="ROT61936.1"/>
    <property type="molecule type" value="Genomic_DNA"/>
</dbReference>
<reference evidence="11 12" key="1">
    <citation type="submission" date="2018-04" db="EMBL/GenBank/DDBJ databases">
        <authorList>
            <person name="Zhang X."/>
            <person name="Yuan J."/>
            <person name="Li F."/>
            <person name="Xiang J."/>
        </authorList>
    </citation>
    <scope>NUCLEOTIDE SEQUENCE [LARGE SCALE GENOMIC DNA]</scope>
    <source>
        <tissue evidence="11">Muscle</tissue>
    </source>
</reference>
<dbReference type="Pfam" id="PF00095">
    <property type="entry name" value="WAP"/>
    <property type="match status" value="1"/>
</dbReference>
<dbReference type="InterPro" id="IPR036055">
    <property type="entry name" value="LDL_receptor-like_sf"/>
</dbReference>
<keyword evidence="3" id="KW-0677">Repeat</keyword>
<dbReference type="SMART" id="SM00217">
    <property type="entry name" value="WAP"/>
    <property type="match status" value="1"/>
</dbReference>
<dbReference type="STRING" id="6689.A0A423SCK7"/>
<dbReference type="GO" id="GO:0005576">
    <property type="term" value="C:extracellular region"/>
    <property type="evidence" value="ECO:0007669"/>
    <property type="project" value="InterPro"/>
</dbReference>
<dbReference type="SMART" id="SM00192">
    <property type="entry name" value="LDLa"/>
    <property type="match status" value="3"/>
</dbReference>
<dbReference type="CDD" id="cd00199">
    <property type="entry name" value="WAP"/>
    <property type="match status" value="1"/>
</dbReference>
<evidence type="ECO:0000256" key="8">
    <source>
        <dbReference type="ARBA" id="ARBA00023180"/>
    </source>
</evidence>
<keyword evidence="4" id="KW-1133">Transmembrane helix</keyword>
<dbReference type="OrthoDB" id="10047962at2759"/>
<evidence type="ECO:0000313" key="12">
    <source>
        <dbReference type="Proteomes" id="UP000283509"/>
    </source>
</evidence>
<dbReference type="SUPFAM" id="SSF57424">
    <property type="entry name" value="LDL receptor-like module"/>
    <property type="match status" value="2"/>
</dbReference>
<keyword evidence="12" id="KW-1185">Reference proteome</keyword>
<keyword evidence="8" id="KW-0325">Glycoprotein</keyword>
<name>A0A423SCK7_PENVA</name>
<organism evidence="11 12">
    <name type="scientific">Penaeus vannamei</name>
    <name type="common">Whiteleg shrimp</name>
    <name type="synonym">Litopenaeus vannamei</name>
    <dbReference type="NCBI Taxonomy" id="6689"/>
    <lineage>
        <taxon>Eukaryota</taxon>
        <taxon>Metazoa</taxon>
        <taxon>Ecdysozoa</taxon>
        <taxon>Arthropoda</taxon>
        <taxon>Crustacea</taxon>
        <taxon>Multicrustacea</taxon>
        <taxon>Malacostraca</taxon>
        <taxon>Eumalacostraca</taxon>
        <taxon>Eucarida</taxon>
        <taxon>Decapoda</taxon>
        <taxon>Dendrobranchiata</taxon>
        <taxon>Penaeoidea</taxon>
        <taxon>Penaeidae</taxon>
        <taxon>Penaeus</taxon>
    </lineage>
</organism>
<dbReference type="PROSITE" id="PS51390">
    <property type="entry name" value="WAP"/>
    <property type="match status" value="1"/>
</dbReference>
<dbReference type="Gene3D" id="4.10.400.10">
    <property type="entry name" value="Low-density Lipoprotein Receptor"/>
    <property type="match status" value="2"/>
</dbReference>
<comment type="subcellular location">
    <subcellularLocation>
        <location evidence="1">Membrane</location>
        <topology evidence="1">Single-pass membrane protein</topology>
    </subcellularLocation>
</comment>
<dbReference type="PROSITE" id="PS50068">
    <property type="entry name" value="LDLRA_2"/>
    <property type="match status" value="2"/>
</dbReference>
<keyword evidence="7 11" id="KW-0675">Receptor</keyword>
<dbReference type="Gene3D" id="4.10.75.10">
    <property type="entry name" value="Elafin-like"/>
    <property type="match status" value="1"/>
</dbReference>